<accession>A0AAV3S1N2</accession>
<keyword evidence="4" id="KW-1185">Reference proteome</keyword>
<evidence type="ECO:0000256" key="1">
    <source>
        <dbReference type="ARBA" id="ARBA00006484"/>
    </source>
</evidence>
<dbReference type="FunFam" id="3.40.50.720:FF:000084">
    <property type="entry name" value="Short-chain dehydrogenase reductase"/>
    <property type="match status" value="1"/>
</dbReference>
<sequence>MTEEVCKLKKKLDNKVAIITGGASGIGEATTRLFASNGARAIVIADIQDELGRKVAESVGSSICSYYHCDVSDEEQVKKMVEWTVQTYGQLDIMFSNAGVYSSSSQTILELDFTGLERVFGVNVVGNAACVKHAARAMIDLNIRGSIICTSSMAGTTSHIEHTDYYVSKHALLGLMRCASKQLGGHGIRVNAVSPFAIATPLFVSVFKEAAKEVEKQFQALPSLKNVHLKVEHVADAVLFLASDDSAFITGQNLVIDGGVTA</sequence>
<evidence type="ECO:0000313" key="4">
    <source>
        <dbReference type="Proteomes" id="UP001454036"/>
    </source>
</evidence>
<dbReference type="Pfam" id="PF13561">
    <property type="entry name" value="adh_short_C2"/>
    <property type="match status" value="1"/>
</dbReference>
<evidence type="ECO:0000313" key="3">
    <source>
        <dbReference type="EMBL" id="GAA0186527.1"/>
    </source>
</evidence>
<dbReference type="InterPro" id="IPR036291">
    <property type="entry name" value="NAD(P)-bd_dom_sf"/>
</dbReference>
<dbReference type="PANTHER" id="PTHR42820:SF21">
    <property type="entry name" value="SHORT-CHAIN DEHYDROGENASE REDUCTASE 3B-LIKE"/>
    <property type="match status" value="1"/>
</dbReference>
<keyword evidence="2" id="KW-0520">NAD</keyword>
<dbReference type="PANTHER" id="PTHR42820">
    <property type="entry name" value="SHORT-CHAIN DEHYDROGENASE REDUCTASE"/>
    <property type="match status" value="1"/>
</dbReference>
<gene>
    <name evidence="3" type="ORF">LIER_33815</name>
</gene>
<dbReference type="PRINTS" id="PR00080">
    <property type="entry name" value="SDRFAMILY"/>
</dbReference>
<dbReference type="AlphaFoldDB" id="A0AAV3S1N2"/>
<dbReference type="EMBL" id="BAABME010013778">
    <property type="protein sequence ID" value="GAA0186527.1"/>
    <property type="molecule type" value="Genomic_DNA"/>
</dbReference>
<dbReference type="Proteomes" id="UP001454036">
    <property type="component" value="Unassembled WGS sequence"/>
</dbReference>
<proteinExistence type="inferred from homology"/>
<comment type="similarity">
    <text evidence="1">Belongs to the short-chain dehydrogenases/reductases (SDR) family.</text>
</comment>
<reference evidence="3 4" key="1">
    <citation type="submission" date="2024-01" db="EMBL/GenBank/DDBJ databases">
        <title>The complete chloroplast genome sequence of Lithospermum erythrorhizon: insights into the phylogenetic relationship among Boraginaceae species and the maternal lineages of purple gromwells.</title>
        <authorList>
            <person name="Okada T."/>
            <person name="Watanabe K."/>
        </authorList>
    </citation>
    <scope>NUCLEOTIDE SEQUENCE [LARGE SCALE GENOMIC DNA]</scope>
</reference>
<evidence type="ECO:0000256" key="2">
    <source>
        <dbReference type="ARBA" id="ARBA00023027"/>
    </source>
</evidence>
<comment type="caution">
    <text evidence="3">The sequence shown here is derived from an EMBL/GenBank/DDBJ whole genome shotgun (WGS) entry which is preliminary data.</text>
</comment>
<dbReference type="GO" id="GO:0016616">
    <property type="term" value="F:oxidoreductase activity, acting on the CH-OH group of donors, NAD or NADP as acceptor"/>
    <property type="evidence" value="ECO:0007669"/>
    <property type="project" value="UniProtKB-ARBA"/>
</dbReference>
<dbReference type="Gene3D" id="3.40.50.720">
    <property type="entry name" value="NAD(P)-binding Rossmann-like Domain"/>
    <property type="match status" value="1"/>
</dbReference>
<organism evidence="3 4">
    <name type="scientific">Lithospermum erythrorhizon</name>
    <name type="common">Purple gromwell</name>
    <name type="synonym">Lithospermum officinale var. erythrorhizon</name>
    <dbReference type="NCBI Taxonomy" id="34254"/>
    <lineage>
        <taxon>Eukaryota</taxon>
        <taxon>Viridiplantae</taxon>
        <taxon>Streptophyta</taxon>
        <taxon>Embryophyta</taxon>
        <taxon>Tracheophyta</taxon>
        <taxon>Spermatophyta</taxon>
        <taxon>Magnoliopsida</taxon>
        <taxon>eudicotyledons</taxon>
        <taxon>Gunneridae</taxon>
        <taxon>Pentapetalae</taxon>
        <taxon>asterids</taxon>
        <taxon>lamiids</taxon>
        <taxon>Boraginales</taxon>
        <taxon>Boraginaceae</taxon>
        <taxon>Boraginoideae</taxon>
        <taxon>Lithospermeae</taxon>
        <taxon>Lithospermum</taxon>
    </lineage>
</organism>
<dbReference type="SUPFAM" id="SSF51735">
    <property type="entry name" value="NAD(P)-binding Rossmann-fold domains"/>
    <property type="match status" value="1"/>
</dbReference>
<dbReference type="InterPro" id="IPR002347">
    <property type="entry name" value="SDR_fam"/>
</dbReference>
<name>A0AAV3S1N2_LITER</name>
<dbReference type="PRINTS" id="PR00081">
    <property type="entry name" value="GDHRDH"/>
</dbReference>
<protein>
    <submittedName>
        <fullName evidence="3">Oxidoreductase</fullName>
    </submittedName>
</protein>